<dbReference type="Pfam" id="PF13622">
    <property type="entry name" value="4HBT_3"/>
    <property type="match status" value="1"/>
</dbReference>
<dbReference type="InterPro" id="IPR042171">
    <property type="entry name" value="Acyl-CoA_hotdog"/>
</dbReference>
<sequence length="297" mass="33458">MTSWEEASAVQKLDTKTYSCTLHDDWCIGTVPNGGYVTGCILQVVLTHFSTSLAKQNQPHTIALHVEFLRRTQAGPAVFKVEDVKLGRQTSIVHVHMSQEGREEVIAYATNSNMDTEEGVSFDTQYELLPPPPPVDLAKLERNEDPNWKLQDKMPFSNFRRASQKVKWHFPRKGQALANLADEWLCFADGTNFTNTSVGLVADMFPQIVESYRDESQGPFWYPTLLLNLDVKKALPPEGVKWLAIRVQLKQVKNGRMDLEVHVRDASGELVALSHHVGFVLDAARNMATRTKPDTKI</sequence>
<dbReference type="Proteomes" id="UP000800094">
    <property type="component" value="Unassembled WGS sequence"/>
</dbReference>
<dbReference type="Gene3D" id="2.40.160.210">
    <property type="entry name" value="Acyl-CoA thioesterase, double hotdog domain"/>
    <property type="match status" value="1"/>
</dbReference>
<evidence type="ECO:0000259" key="1">
    <source>
        <dbReference type="Pfam" id="PF13622"/>
    </source>
</evidence>
<dbReference type="AlphaFoldDB" id="A0A6A6HXF5"/>
<dbReference type="Pfam" id="PF20789">
    <property type="entry name" value="4HBT_3C"/>
    <property type="match status" value="1"/>
</dbReference>
<dbReference type="GeneID" id="54577613"/>
<evidence type="ECO:0000313" key="4">
    <source>
        <dbReference type="Proteomes" id="UP000800094"/>
    </source>
</evidence>
<feature type="domain" description="Acyl-CoA thioesterase-like C-terminal" evidence="2">
    <location>
        <begin position="157"/>
        <end position="280"/>
    </location>
</feature>
<evidence type="ECO:0008006" key="5">
    <source>
        <dbReference type="Google" id="ProtNLM"/>
    </source>
</evidence>
<dbReference type="InterPro" id="IPR052389">
    <property type="entry name" value="Sec_Metab_Biosynth-Assoc"/>
</dbReference>
<dbReference type="RefSeq" id="XP_033677573.1">
    <property type="nucleotide sequence ID" value="XM_033824283.1"/>
</dbReference>
<keyword evidence="4" id="KW-1185">Reference proteome</keyword>
<dbReference type="EMBL" id="ML987207">
    <property type="protein sequence ID" value="KAF2242569.1"/>
    <property type="molecule type" value="Genomic_DNA"/>
</dbReference>
<name>A0A6A6HXF5_9PLEO</name>
<accession>A0A6A6HXF5</accession>
<gene>
    <name evidence="3" type="ORF">BU26DRAFT_438297</name>
</gene>
<organism evidence="3 4">
    <name type="scientific">Trematosphaeria pertusa</name>
    <dbReference type="NCBI Taxonomy" id="390896"/>
    <lineage>
        <taxon>Eukaryota</taxon>
        <taxon>Fungi</taxon>
        <taxon>Dikarya</taxon>
        <taxon>Ascomycota</taxon>
        <taxon>Pezizomycotina</taxon>
        <taxon>Dothideomycetes</taxon>
        <taxon>Pleosporomycetidae</taxon>
        <taxon>Pleosporales</taxon>
        <taxon>Massarineae</taxon>
        <taxon>Trematosphaeriaceae</taxon>
        <taxon>Trematosphaeria</taxon>
    </lineage>
</organism>
<dbReference type="InterPro" id="IPR029069">
    <property type="entry name" value="HotDog_dom_sf"/>
</dbReference>
<dbReference type="InterPro" id="IPR049450">
    <property type="entry name" value="ACOT8-like_C"/>
</dbReference>
<feature type="domain" description="Acyl-CoA thioesterase-like N-terminal HotDog" evidence="1">
    <location>
        <begin position="23"/>
        <end position="111"/>
    </location>
</feature>
<dbReference type="InterPro" id="IPR049449">
    <property type="entry name" value="TesB_ACOT8-like_N"/>
</dbReference>
<reference evidence="3" key="1">
    <citation type="journal article" date="2020" name="Stud. Mycol.">
        <title>101 Dothideomycetes genomes: a test case for predicting lifestyles and emergence of pathogens.</title>
        <authorList>
            <person name="Haridas S."/>
            <person name="Albert R."/>
            <person name="Binder M."/>
            <person name="Bloem J."/>
            <person name="Labutti K."/>
            <person name="Salamov A."/>
            <person name="Andreopoulos B."/>
            <person name="Baker S."/>
            <person name="Barry K."/>
            <person name="Bills G."/>
            <person name="Bluhm B."/>
            <person name="Cannon C."/>
            <person name="Castanera R."/>
            <person name="Culley D."/>
            <person name="Daum C."/>
            <person name="Ezra D."/>
            <person name="Gonzalez J."/>
            <person name="Henrissat B."/>
            <person name="Kuo A."/>
            <person name="Liang C."/>
            <person name="Lipzen A."/>
            <person name="Lutzoni F."/>
            <person name="Magnuson J."/>
            <person name="Mondo S."/>
            <person name="Nolan M."/>
            <person name="Ohm R."/>
            <person name="Pangilinan J."/>
            <person name="Park H.-J."/>
            <person name="Ramirez L."/>
            <person name="Alfaro M."/>
            <person name="Sun H."/>
            <person name="Tritt A."/>
            <person name="Yoshinaga Y."/>
            <person name="Zwiers L.-H."/>
            <person name="Turgeon B."/>
            <person name="Goodwin S."/>
            <person name="Spatafora J."/>
            <person name="Crous P."/>
            <person name="Grigoriev I."/>
        </authorList>
    </citation>
    <scope>NUCLEOTIDE SEQUENCE</scope>
    <source>
        <strain evidence="3">CBS 122368</strain>
    </source>
</reference>
<dbReference type="OrthoDB" id="2532955at2759"/>
<protein>
    <recommendedName>
        <fullName evidence="5">Thioesterase family protein</fullName>
    </recommendedName>
</protein>
<dbReference type="PANTHER" id="PTHR38110:SF1">
    <property type="entry name" value="THIOESTERASE DOMAIN-CONTAINING PROTEIN"/>
    <property type="match status" value="1"/>
</dbReference>
<proteinExistence type="predicted"/>
<dbReference type="SUPFAM" id="SSF54637">
    <property type="entry name" value="Thioesterase/thiol ester dehydrase-isomerase"/>
    <property type="match status" value="2"/>
</dbReference>
<evidence type="ECO:0000259" key="2">
    <source>
        <dbReference type="Pfam" id="PF20789"/>
    </source>
</evidence>
<evidence type="ECO:0000313" key="3">
    <source>
        <dbReference type="EMBL" id="KAF2242569.1"/>
    </source>
</evidence>
<dbReference type="PANTHER" id="PTHR38110">
    <property type="entry name" value="CHROMOSOME 23, WHOLE GENOME SHOTGUN SEQUENCE"/>
    <property type="match status" value="1"/>
</dbReference>